<evidence type="ECO:0000256" key="1">
    <source>
        <dbReference type="SAM" id="MobiDB-lite"/>
    </source>
</evidence>
<keyword evidence="3" id="KW-1185">Reference proteome</keyword>
<reference evidence="2 3" key="1">
    <citation type="submission" date="2019-03" db="EMBL/GenBank/DDBJ databases">
        <title>First draft genome of Liparis tanakae, snailfish: a comprehensive survey of snailfish specific genes.</title>
        <authorList>
            <person name="Kim W."/>
            <person name="Song I."/>
            <person name="Jeong J.-H."/>
            <person name="Kim D."/>
            <person name="Kim S."/>
            <person name="Ryu S."/>
            <person name="Song J.Y."/>
            <person name="Lee S.K."/>
        </authorList>
    </citation>
    <scope>NUCLEOTIDE SEQUENCE [LARGE SCALE GENOMIC DNA]</scope>
    <source>
        <tissue evidence="2">Muscle</tissue>
    </source>
</reference>
<protein>
    <submittedName>
        <fullName evidence="2">Uncharacterized protein</fullName>
    </submittedName>
</protein>
<feature type="compositionally biased region" description="Basic and acidic residues" evidence="1">
    <location>
        <begin position="224"/>
        <end position="234"/>
    </location>
</feature>
<dbReference type="AlphaFoldDB" id="A0A4Z2F0P5"/>
<evidence type="ECO:0000313" key="2">
    <source>
        <dbReference type="EMBL" id="TNN34777.1"/>
    </source>
</evidence>
<organism evidence="2 3">
    <name type="scientific">Liparis tanakae</name>
    <name type="common">Tanaka's snailfish</name>
    <dbReference type="NCBI Taxonomy" id="230148"/>
    <lineage>
        <taxon>Eukaryota</taxon>
        <taxon>Metazoa</taxon>
        <taxon>Chordata</taxon>
        <taxon>Craniata</taxon>
        <taxon>Vertebrata</taxon>
        <taxon>Euteleostomi</taxon>
        <taxon>Actinopterygii</taxon>
        <taxon>Neopterygii</taxon>
        <taxon>Teleostei</taxon>
        <taxon>Neoteleostei</taxon>
        <taxon>Acanthomorphata</taxon>
        <taxon>Eupercaria</taxon>
        <taxon>Perciformes</taxon>
        <taxon>Cottioidei</taxon>
        <taxon>Cottales</taxon>
        <taxon>Liparidae</taxon>
        <taxon>Liparis</taxon>
    </lineage>
</organism>
<name>A0A4Z2F0P5_9TELE</name>
<feature type="region of interest" description="Disordered" evidence="1">
    <location>
        <begin position="1"/>
        <end position="20"/>
    </location>
</feature>
<feature type="compositionally biased region" description="Polar residues" evidence="1">
    <location>
        <begin position="1"/>
        <end position="13"/>
    </location>
</feature>
<gene>
    <name evidence="2" type="ORF">EYF80_055059</name>
</gene>
<sequence>MRSASAPRTTQHPDFTLTHQKESVPQIKELKASRHHQVPVGHGHLQVCRQKAEHLEFSQRRPSVPAATRTDRRTKSLVSTSHCGARLGCCPQHSPQLHHSIHKLLLAELALSGGAELPGDDEHGDAGRIEGEVIAELLDPIDADLIFILGVYQGGIIEGNNPIRSFCVRQYTAVFSPACVKDMNCRTLSLCEDFSLCCTRTGQGPSDTGAIRPGSSHNNTQTHTETHTKTHSETHTSTGIQAPAKTARRSETLYIKSTCSTQQGPQITTDVTRGAEREARPRAVSLSNMQHATCHVPRATCHMPHATCHVPHATSSHQLQHRGTRTGLKRFLKPETQKSARIQLLHRLHQPGPLWVLNDPRGAGGRGRVRLLPRRDHSATRREEHRFFYRLTLARLADVSH</sequence>
<accession>A0A4Z2F0P5</accession>
<dbReference type="EMBL" id="SRLO01001891">
    <property type="protein sequence ID" value="TNN34777.1"/>
    <property type="molecule type" value="Genomic_DNA"/>
</dbReference>
<dbReference type="Proteomes" id="UP000314294">
    <property type="component" value="Unassembled WGS sequence"/>
</dbReference>
<feature type="region of interest" description="Disordered" evidence="1">
    <location>
        <begin position="204"/>
        <end position="247"/>
    </location>
</feature>
<evidence type="ECO:0000313" key="3">
    <source>
        <dbReference type="Proteomes" id="UP000314294"/>
    </source>
</evidence>
<comment type="caution">
    <text evidence="2">The sequence shown here is derived from an EMBL/GenBank/DDBJ whole genome shotgun (WGS) entry which is preliminary data.</text>
</comment>
<proteinExistence type="predicted"/>